<organism evidence="3 4">
    <name type="scientific">Corynebacterium uterequi</name>
    <dbReference type="NCBI Taxonomy" id="1072256"/>
    <lineage>
        <taxon>Bacteria</taxon>
        <taxon>Bacillati</taxon>
        <taxon>Actinomycetota</taxon>
        <taxon>Actinomycetes</taxon>
        <taxon>Mycobacteriales</taxon>
        <taxon>Corynebacteriaceae</taxon>
        <taxon>Corynebacterium</taxon>
    </lineage>
</organism>
<reference evidence="3 4" key="1">
    <citation type="journal article" date="2015" name="Genome Announc.">
        <title>Virulence Factor Genes Detected in the Complete Genome Sequence of Corynebacterium uterequi DSM 45634, Isolated from the Uterus of a Maiden Mare.</title>
        <authorList>
            <person name="Ruckert C."/>
            <person name="Kriete M."/>
            <person name="Jaenicke S."/>
            <person name="Winkler A."/>
            <person name="Tauch A."/>
        </authorList>
    </citation>
    <scope>NUCLEOTIDE SEQUENCE [LARGE SCALE GENOMIC DNA]</scope>
    <source>
        <strain evidence="3 4">DSM 45634</strain>
    </source>
</reference>
<dbReference type="PATRIC" id="fig|1072256.5.peg.724"/>
<keyword evidence="2" id="KW-0732">Signal</keyword>
<reference evidence="4" key="2">
    <citation type="submission" date="2015-05" db="EMBL/GenBank/DDBJ databases">
        <title>Complete genome sequence of Corynebacterium uterequi DSM 45634, isolated from the uterus of a maiden mare.</title>
        <authorList>
            <person name="Ruckert C."/>
            <person name="Albersmeier A."/>
            <person name="Winkler A."/>
            <person name="Tauch A."/>
        </authorList>
    </citation>
    <scope>NUCLEOTIDE SEQUENCE [LARGE SCALE GENOMIC DNA]</scope>
    <source>
        <strain evidence="4">DSM 45634</strain>
    </source>
</reference>
<evidence type="ECO:0000313" key="4">
    <source>
        <dbReference type="Proteomes" id="UP000035548"/>
    </source>
</evidence>
<keyword evidence="4" id="KW-1185">Reference proteome</keyword>
<feature type="signal peptide" evidence="2">
    <location>
        <begin position="1"/>
        <end position="30"/>
    </location>
</feature>
<name>A0A0G3HHY1_9CORY</name>
<feature type="compositionally biased region" description="Polar residues" evidence="1">
    <location>
        <begin position="50"/>
        <end position="62"/>
    </location>
</feature>
<dbReference type="RefSeq" id="WP_052844014.1">
    <property type="nucleotide sequence ID" value="NZ_CP011546.1"/>
</dbReference>
<evidence type="ECO:0000256" key="2">
    <source>
        <dbReference type="SAM" id="SignalP"/>
    </source>
</evidence>
<feature type="region of interest" description="Disordered" evidence="1">
    <location>
        <begin position="32"/>
        <end position="64"/>
    </location>
</feature>
<dbReference type="Proteomes" id="UP000035548">
    <property type="component" value="Chromosome"/>
</dbReference>
<proteinExistence type="predicted"/>
<dbReference type="OrthoDB" id="3711773at2"/>
<evidence type="ECO:0000313" key="3">
    <source>
        <dbReference type="EMBL" id="AKK10737.1"/>
    </source>
</evidence>
<dbReference type="AlphaFoldDB" id="A0A0G3HHY1"/>
<evidence type="ECO:0000256" key="1">
    <source>
        <dbReference type="SAM" id="MobiDB-lite"/>
    </source>
</evidence>
<sequence length="201" mass="21972">MTTFARRMAAAGIAVATLTLGGAMVPQASADTASVGATPDGWTPAPKLRQVQQGPQPGTTCSRPGERREYVELVGSYYAVEGAQSTSNTSDVVIPLQQTLKESRSRKWTWSAAVTVSLTKEIKEKYSWDYSREMVWSMGQRVGPYDLNPGEKGTLTWGFIMDQYTSQPVRCANGSWQAFGRVNSGSAPRERHVEVTIEDMA</sequence>
<accession>A0A0G3HHY1</accession>
<feature type="chain" id="PRO_5005184610" description="Secreted protein" evidence="2">
    <location>
        <begin position="31"/>
        <end position="201"/>
    </location>
</feature>
<dbReference type="STRING" id="1072256.CUTER_03645"/>
<dbReference type="KEGG" id="cut:CUTER_03645"/>
<dbReference type="EMBL" id="CP011546">
    <property type="protein sequence ID" value="AKK10737.1"/>
    <property type="molecule type" value="Genomic_DNA"/>
</dbReference>
<gene>
    <name evidence="3" type="ORF">CUTER_03645</name>
</gene>
<protein>
    <recommendedName>
        <fullName evidence="5">Secreted protein</fullName>
    </recommendedName>
</protein>
<evidence type="ECO:0008006" key="5">
    <source>
        <dbReference type="Google" id="ProtNLM"/>
    </source>
</evidence>